<dbReference type="PANTHER" id="PTHR30250:SF11">
    <property type="entry name" value="O-ANTIGEN TRANSPORTER-RELATED"/>
    <property type="match status" value="1"/>
</dbReference>
<proteinExistence type="predicted"/>
<keyword evidence="8" id="KW-1185">Reference proteome</keyword>
<keyword evidence="4 6" id="KW-1133">Transmembrane helix</keyword>
<evidence type="ECO:0000313" key="8">
    <source>
        <dbReference type="Proteomes" id="UP000248917"/>
    </source>
</evidence>
<protein>
    <recommendedName>
        <fullName evidence="9">Polysaccharide biosynthesis protein</fullName>
    </recommendedName>
</protein>
<evidence type="ECO:0000256" key="4">
    <source>
        <dbReference type="ARBA" id="ARBA00022989"/>
    </source>
</evidence>
<evidence type="ECO:0000256" key="5">
    <source>
        <dbReference type="ARBA" id="ARBA00023136"/>
    </source>
</evidence>
<evidence type="ECO:0000256" key="6">
    <source>
        <dbReference type="SAM" id="Phobius"/>
    </source>
</evidence>
<evidence type="ECO:0000256" key="2">
    <source>
        <dbReference type="ARBA" id="ARBA00022475"/>
    </source>
</evidence>
<dbReference type="GO" id="GO:0005886">
    <property type="term" value="C:plasma membrane"/>
    <property type="evidence" value="ECO:0007669"/>
    <property type="project" value="UniProtKB-SubCell"/>
</dbReference>
<dbReference type="AlphaFoldDB" id="A0A326RNS1"/>
<evidence type="ECO:0008006" key="9">
    <source>
        <dbReference type="Google" id="ProtNLM"/>
    </source>
</evidence>
<keyword evidence="3 6" id="KW-0812">Transmembrane</keyword>
<feature type="transmembrane region" description="Helical" evidence="6">
    <location>
        <begin position="190"/>
        <end position="211"/>
    </location>
</feature>
<comment type="subcellular location">
    <subcellularLocation>
        <location evidence="1">Cell membrane</location>
        <topology evidence="1">Multi-pass membrane protein</topology>
    </subcellularLocation>
</comment>
<name>A0A326RNS1_9BACT</name>
<organism evidence="7 8">
    <name type="scientific">Algoriphagus aquaeductus</name>
    <dbReference type="NCBI Taxonomy" id="475299"/>
    <lineage>
        <taxon>Bacteria</taxon>
        <taxon>Pseudomonadati</taxon>
        <taxon>Bacteroidota</taxon>
        <taxon>Cytophagia</taxon>
        <taxon>Cytophagales</taxon>
        <taxon>Cyclobacteriaceae</taxon>
        <taxon>Algoriphagus</taxon>
    </lineage>
</organism>
<feature type="transmembrane region" description="Helical" evidence="6">
    <location>
        <begin position="232"/>
        <end position="254"/>
    </location>
</feature>
<dbReference type="EMBL" id="QKTX01000010">
    <property type="protein sequence ID" value="PZV81471.1"/>
    <property type="molecule type" value="Genomic_DNA"/>
</dbReference>
<feature type="transmembrane region" description="Helical" evidence="6">
    <location>
        <begin position="266"/>
        <end position="286"/>
    </location>
</feature>
<dbReference type="InterPro" id="IPR050833">
    <property type="entry name" value="Poly_Biosynth_Transport"/>
</dbReference>
<feature type="transmembrane region" description="Helical" evidence="6">
    <location>
        <begin position="298"/>
        <end position="315"/>
    </location>
</feature>
<feature type="transmembrane region" description="Helical" evidence="6">
    <location>
        <begin position="153"/>
        <end position="170"/>
    </location>
</feature>
<evidence type="ECO:0000256" key="3">
    <source>
        <dbReference type="ARBA" id="ARBA00022692"/>
    </source>
</evidence>
<evidence type="ECO:0000313" key="7">
    <source>
        <dbReference type="EMBL" id="PZV81471.1"/>
    </source>
</evidence>
<feature type="transmembrane region" description="Helical" evidence="6">
    <location>
        <begin position="321"/>
        <end position="341"/>
    </location>
</feature>
<dbReference type="Proteomes" id="UP000248917">
    <property type="component" value="Unassembled WGS sequence"/>
</dbReference>
<feature type="transmembrane region" description="Helical" evidence="6">
    <location>
        <begin position="84"/>
        <end position="105"/>
    </location>
</feature>
<feature type="transmembrane region" description="Helical" evidence="6">
    <location>
        <begin position="35"/>
        <end position="54"/>
    </location>
</feature>
<evidence type="ECO:0000256" key="1">
    <source>
        <dbReference type="ARBA" id="ARBA00004651"/>
    </source>
</evidence>
<reference evidence="7 8" key="1">
    <citation type="submission" date="2018-06" db="EMBL/GenBank/DDBJ databases">
        <title>Genomic Encyclopedia of Archaeal and Bacterial Type Strains, Phase II (KMG-II): from individual species to whole genera.</title>
        <authorList>
            <person name="Goeker M."/>
        </authorList>
    </citation>
    <scope>NUCLEOTIDE SEQUENCE [LARGE SCALE GENOMIC DNA]</scope>
    <source>
        <strain evidence="7 8">T4</strain>
    </source>
</reference>
<feature type="transmembrane region" description="Helical" evidence="6">
    <location>
        <begin position="111"/>
        <end position="132"/>
    </location>
</feature>
<keyword evidence="2" id="KW-1003">Cell membrane</keyword>
<dbReference type="PANTHER" id="PTHR30250">
    <property type="entry name" value="PST FAMILY PREDICTED COLANIC ACID TRANSPORTER"/>
    <property type="match status" value="1"/>
</dbReference>
<keyword evidence="5 6" id="KW-0472">Membrane</keyword>
<sequence length="347" mass="41602">MYSYYLNLLNFFIPIITFNLKDSVLRFRSHYSSNYWVSVFVLSVFSMFIYFFIFIIFNPWFLTFFFLGIYNLISSYLRASDKYLAFNLQRVLPFFFLFVLTIVFSPKNHEFLLFLTGTSYLLSVIFSIKGFLPFAKFFDSISLNRVYIFSKSNLSYSLPTVLSVSALWGINSMDQMFLKYFYDFEYLSNYMASFRIVNIYKVLLSVFLIIYPTFYFNNFKNIDLIKKRRFQISFISFLIFLFCVIFSKFCFYLFDALNYYDESYYIFIFLLGSEFFKFLISLRLTVLSQLKRTDLVSYYYLIFLLGICFFHFFLIPIYGDLGASIISLGVSFIFFIISCFISKKYEV</sequence>
<comment type="caution">
    <text evidence="7">The sequence shown here is derived from an EMBL/GenBank/DDBJ whole genome shotgun (WGS) entry which is preliminary data.</text>
</comment>
<feature type="transmembrane region" description="Helical" evidence="6">
    <location>
        <begin position="60"/>
        <end position="77"/>
    </location>
</feature>
<accession>A0A326RNS1</accession>
<gene>
    <name evidence="7" type="ORF">CLV31_1102</name>
</gene>